<protein>
    <submittedName>
        <fullName evidence="1">Uncharacterized protein</fullName>
    </submittedName>
</protein>
<accession>G5SX28</accession>
<gene>
    <name evidence="1" type="ORF">HMPREF9441_03956</name>
</gene>
<dbReference type="HOGENOM" id="CLU_1890186_0_0_10"/>
<dbReference type="Proteomes" id="UP000003598">
    <property type="component" value="Unassembled WGS sequence"/>
</dbReference>
<reference evidence="1 2" key="1">
    <citation type="submission" date="2011-03" db="EMBL/GenBank/DDBJ databases">
        <authorList>
            <person name="Weinstock G."/>
            <person name="Sodergren E."/>
            <person name="Clifton S."/>
            <person name="Fulton L."/>
            <person name="Fulton B."/>
            <person name="Courtney L."/>
            <person name="Fronick C."/>
            <person name="Harrison M."/>
            <person name="Strong C."/>
            <person name="Farmer C."/>
            <person name="Delahaunty K."/>
            <person name="Markovic C."/>
            <person name="Hall O."/>
            <person name="Minx P."/>
            <person name="Tomlinson C."/>
            <person name="Mitreva M."/>
            <person name="Hou S."/>
            <person name="Chen J."/>
            <person name="Wollam A."/>
            <person name="Pepin K.H."/>
            <person name="Johnson M."/>
            <person name="Bhonagiri V."/>
            <person name="Zhang X."/>
            <person name="Suruliraj S."/>
            <person name="Warren W."/>
            <person name="Chinwalla A."/>
            <person name="Mardis E.R."/>
            <person name="Wilson R.K."/>
        </authorList>
    </citation>
    <scope>NUCLEOTIDE SEQUENCE [LARGE SCALE GENOMIC DNA]</scope>
    <source>
        <strain evidence="1 2">YIT 11840</strain>
    </source>
</reference>
<feature type="non-terminal residue" evidence="1">
    <location>
        <position position="135"/>
    </location>
</feature>
<proteinExistence type="predicted"/>
<sequence>PNPPGANRAGTPTVYTGSVNMAIGVYEQTVSAFTVPAGKTYYVEVTEGSCKWGSRDAEVKQLAPITATVTVNSKVTCDTAGVIEVLNTQGGGGQYTYTLSVVSGGSFITPIATANNRIEILRDNVLNSNNLEYPS</sequence>
<evidence type="ECO:0000313" key="1">
    <source>
        <dbReference type="EMBL" id="EHG98206.1"/>
    </source>
</evidence>
<name>G5SX28_9BACT</name>
<evidence type="ECO:0000313" key="2">
    <source>
        <dbReference type="Proteomes" id="UP000003598"/>
    </source>
</evidence>
<keyword evidence="2" id="KW-1185">Reference proteome</keyword>
<feature type="non-terminal residue" evidence="1">
    <location>
        <position position="1"/>
    </location>
</feature>
<dbReference type="AlphaFoldDB" id="G5SX28"/>
<organism evidence="1 2">
    <name type="scientific">Paraprevotella clara YIT 11840</name>
    <dbReference type="NCBI Taxonomy" id="762968"/>
    <lineage>
        <taxon>Bacteria</taxon>
        <taxon>Pseudomonadati</taxon>
        <taxon>Bacteroidota</taxon>
        <taxon>Bacteroidia</taxon>
        <taxon>Bacteroidales</taxon>
        <taxon>Prevotellaceae</taxon>
        <taxon>Paraprevotella</taxon>
    </lineage>
</organism>
<comment type="caution">
    <text evidence="1">The sequence shown here is derived from an EMBL/GenBank/DDBJ whole genome shotgun (WGS) entry which is preliminary data.</text>
</comment>
<dbReference type="EMBL" id="AFFY01000113">
    <property type="protein sequence ID" value="EHG98206.1"/>
    <property type="molecule type" value="Genomic_DNA"/>
</dbReference>
<dbReference type="eggNOG" id="COG4932">
    <property type="taxonomic scope" value="Bacteria"/>
</dbReference>
<dbReference type="STRING" id="762968.HMPREF9441_03956"/>